<evidence type="ECO:0000259" key="2">
    <source>
        <dbReference type="Pfam" id="PF00561"/>
    </source>
</evidence>
<dbReference type="GO" id="GO:0016020">
    <property type="term" value="C:membrane"/>
    <property type="evidence" value="ECO:0007669"/>
    <property type="project" value="TreeGrafter"/>
</dbReference>
<evidence type="ECO:0000313" key="4">
    <source>
        <dbReference type="Proteomes" id="UP000631694"/>
    </source>
</evidence>
<dbReference type="RefSeq" id="WP_197312493.1">
    <property type="nucleotide sequence ID" value="NZ_JADZLT010000054.1"/>
</dbReference>
<protein>
    <submittedName>
        <fullName evidence="3">Alpha/beta hydrolase</fullName>
    </submittedName>
</protein>
<dbReference type="AlphaFoldDB" id="A0A931I525"/>
<organism evidence="3 4">
    <name type="scientific">Methylobrevis albus</name>
    <dbReference type="NCBI Taxonomy" id="2793297"/>
    <lineage>
        <taxon>Bacteria</taxon>
        <taxon>Pseudomonadati</taxon>
        <taxon>Pseudomonadota</taxon>
        <taxon>Alphaproteobacteria</taxon>
        <taxon>Hyphomicrobiales</taxon>
        <taxon>Pleomorphomonadaceae</taxon>
        <taxon>Methylobrevis</taxon>
    </lineage>
</organism>
<evidence type="ECO:0000256" key="1">
    <source>
        <dbReference type="ARBA" id="ARBA00022801"/>
    </source>
</evidence>
<evidence type="ECO:0000313" key="3">
    <source>
        <dbReference type="EMBL" id="MBH0239416.1"/>
    </source>
</evidence>
<dbReference type="InterPro" id="IPR000639">
    <property type="entry name" value="Epox_hydrolase-like"/>
</dbReference>
<dbReference type="PANTHER" id="PTHR43798:SF31">
    <property type="entry name" value="AB HYDROLASE SUPERFAMILY PROTEIN YCLE"/>
    <property type="match status" value="1"/>
</dbReference>
<gene>
    <name evidence="3" type="ORF">I5731_16450</name>
</gene>
<accession>A0A931I525</accession>
<reference evidence="3" key="1">
    <citation type="submission" date="2020-12" db="EMBL/GenBank/DDBJ databases">
        <title>Methylobrevis albus sp. nov., isolated from fresh water lack sediment.</title>
        <authorList>
            <person name="Zou Q."/>
        </authorList>
    </citation>
    <scope>NUCLEOTIDE SEQUENCE</scope>
    <source>
        <strain evidence="3">L22</strain>
    </source>
</reference>
<dbReference type="Gene3D" id="3.40.50.1820">
    <property type="entry name" value="alpha/beta hydrolase"/>
    <property type="match status" value="1"/>
</dbReference>
<dbReference type="Pfam" id="PF00561">
    <property type="entry name" value="Abhydrolase_1"/>
    <property type="match status" value="1"/>
</dbReference>
<comment type="caution">
    <text evidence="3">The sequence shown here is derived from an EMBL/GenBank/DDBJ whole genome shotgun (WGS) entry which is preliminary data.</text>
</comment>
<dbReference type="SUPFAM" id="SSF53474">
    <property type="entry name" value="alpha/beta-Hydrolases"/>
    <property type="match status" value="1"/>
</dbReference>
<feature type="domain" description="AB hydrolase-1" evidence="2">
    <location>
        <begin position="69"/>
        <end position="311"/>
    </location>
</feature>
<dbReference type="PRINTS" id="PR00111">
    <property type="entry name" value="ABHYDROLASE"/>
</dbReference>
<dbReference type="PANTHER" id="PTHR43798">
    <property type="entry name" value="MONOACYLGLYCEROL LIPASE"/>
    <property type="match status" value="1"/>
</dbReference>
<proteinExistence type="predicted"/>
<dbReference type="EMBL" id="JADZLT010000054">
    <property type="protein sequence ID" value="MBH0239416.1"/>
    <property type="molecule type" value="Genomic_DNA"/>
</dbReference>
<dbReference type="Proteomes" id="UP000631694">
    <property type="component" value="Unassembled WGS sequence"/>
</dbReference>
<dbReference type="InterPro" id="IPR029058">
    <property type="entry name" value="AB_hydrolase_fold"/>
</dbReference>
<dbReference type="InterPro" id="IPR050266">
    <property type="entry name" value="AB_hydrolase_sf"/>
</dbReference>
<sequence>MAKAAILIIISLAAICVAAGLGLAFWTARGVADIERRYPPAGSFAEIGGVRIHYVDQPATGTRLGPALPPVIFVHGASSNLSDATSVFAGRLEGKRRLVFLDRPGHGWSARGVENGPEPARQAAIVVGLMDRLGIDRAVVVGHSWGGAVVAALGTLYPDRAAGLVFVSPATHPWPGGVAWYYSLAAMPVIGPAFAATLPYPVMHDALGTAAATSFAPEAMPEAYPETARLALLLRPDEFVANARDVDGLNAAVIALAPRYAEITAPTVVITGDADSVVRPDIHSAGLIRDIEGAELVELAGVGHMPHQTHPEVVIQAIDRVTRRYLAAHPELWQGVPGEM</sequence>
<keyword evidence="1 3" id="KW-0378">Hydrolase</keyword>
<dbReference type="PRINTS" id="PR00412">
    <property type="entry name" value="EPOXHYDRLASE"/>
</dbReference>
<dbReference type="GO" id="GO:0016787">
    <property type="term" value="F:hydrolase activity"/>
    <property type="evidence" value="ECO:0007669"/>
    <property type="project" value="UniProtKB-KW"/>
</dbReference>
<keyword evidence="4" id="KW-1185">Reference proteome</keyword>
<dbReference type="InterPro" id="IPR000073">
    <property type="entry name" value="AB_hydrolase_1"/>
</dbReference>
<name>A0A931I525_9HYPH</name>